<gene>
    <name evidence="1" type="ORF">M404DRAFT_1006095</name>
</gene>
<organism evidence="1 2">
    <name type="scientific">Pisolithus tinctorius Marx 270</name>
    <dbReference type="NCBI Taxonomy" id="870435"/>
    <lineage>
        <taxon>Eukaryota</taxon>
        <taxon>Fungi</taxon>
        <taxon>Dikarya</taxon>
        <taxon>Basidiomycota</taxon>
        <taxon>Agaricomycotina</taxon>
        <taxon>Agaricomycetes</taxon>
        <taxon>Agaricomycetidae</taxon>
        <taxon>Boletales</taxon>
        <taxon>Sclerodermatineae</taxon>
        <taxon>Pisolithaceae</taxon>
        <taxon>Pisolithus</taxon>
    </lineage>
</organism>
<dbReference type="InParanoid" id="A0A0C3NQ70"/>
<sequence length="78" mass="8670">MTVKKIKSSLSCLRGVRHVLPRLQGPSTSLSYSQVGQTLTARFLAINLLGRIIHLRSTSLLPCVQSLHRYPTVKGTRK</sequence>
<reference evidence="1 2" key="1">
    <citation type="submission" date="2014-04" db="EMBL/GenBank/DDBJ databases">
        <authorList>
            <consortium name="DOE Joint Genome Institute"/>
            <person name="Kuo A."/>
            <person name="Kohler A."/>
            <person name="Costa M.D."/>
            <person name="Nagy L.G."/>
            <person name="Floudas D."/>
            <person name="Copeland A."/>
            <person name="Barry K.W."/>
            <person name="Cichocki N."/>
            <person name="Veneault-Fourrey C."/>
            <person name="LaButti K."/>
            <person name="Lindquist E.A."/>
            <person name="Lipzen A."/>
            <person name="Lundell T."/>
            <person name="Morin E."/>
            <person name="Murat C."/>
            <person name="Sun H."/>
            <person name="Tunlid A."/>
            <person name="Henrissat B."/>
            <person name="Grigoriev I.V."/>
            <person name="Hibbett D.S."/>
            <person name="Martin F."/>
            <person name="Nordberg H.P."/>
            <person name="Cantor M.N."/>
            <person name="Hua S.X."/>
        </authorList>
    </citation>
    <scope>NUCLEOTIDE SEQUENCE [LARGE SCALE GENOMIC DNA]</scope>
    <source>
        <strain evidence="1 2">Marx 270</strain>
    </source>
</reference>
<dbReference type="Proteomes" id="UP000054217">
    <property type="component" value="Unassembled WGS sequence"/>
</dbReference>
<accession>A0A0C3NQ70</accession>
<name>A0A0C3NQ70_PISTI</name>
<evidence type="ECO:0000313" key="2">
    <source>
        <dbReference type="Proteomes" id="UP000054217"/>
    </source>
</evidence>
<dbReference type="EMBL" id="KN832029">
    <property type="protein sequence ID" value="KIN97443.1"/>
    <property type="molecule type" value="Genomic_DNA"/>
</dbReference>
<keyword evidence="2" id="KW-1185">Reference proteome</keyword>
<dbReference type="AlphaFoldDB" id="A0A0C3NQ70"/>
<dbReference type="HOGENOM" id="CLU_2623013_0_0_1"/>
<reference evidence="2" key="2">
    <citation type="submission" date="2015-01" db="EMBL/GenBank/DDBJ databases">
        <title>Evolutionary Origins and Diversification of the Mycorrhizal Mutualists.</title>
        <authorList>
            <consortium name="DOE Joint Genome Institute"/>
            <consortium name="Mycorrhizal Genomics Consortium"/>
            <person name="Kohler A."/>
            <person name="Kuo A."/>
            <person name="Nagy L.G."/>
            <person name="Floudas D."/>
            <person name="Copeland A."/>
            <person name="Barry K.W."/>
            <person name="Cichocki N."/>
            <person name="Veneault-Fourrey C."/>
            <person name="LaButti K."/>
            <person name="Lindquist E.A."/>
            <person name="Lipzen A."/>
            <person name="Lundell T."/>
            <person name="Morin E."/>
            <person name="Murat C."/>
            <person name="Riley R."/>
            <person name="Ohm R."/>
            <person name="Sun H."/>
            <person name="Tunlid A."/>
            <person name="Henrissat B."/>
            <person name="Grigoriev I.V."/>
            <person name="Hibbett D.S."/>
            <person name="Martin F."/>
        </authorList>
    </citation>
    <scope>NUCLEOTIDE SEQUENCE [LARGE SCALE GENOMIC DNA]</scope>
    <source>
        <strain evidence="2">Marx 270</strain>
    </source>
</reference>
<evidence type="ECO:0000313" key="1">
    <source>
        <dbReference type="EMBL" id="KIN97443.1"/>
    </source>
</evidence>
<proteinExistence type="predicted"/>
<protein>
    <submittedName>
        <fullName evidence="1">Uncharacterized protein</fullName>
    </submittedName>
</protein>